<sequence length="78" mass="8640">MEQSKLSGDGNELLTDTRASQAKAGLIRRWKPWEKSTGPKSTNGKATVSQNAFKGAWRERMRELSPGTERSGCLFGRV</sequence>
<evidence type="ECO:0000313" key="2">
    <source>
        <dbReference type="EMBL" id="MBK7416061.1"/>
    </source>
</evidence>
<dbReference type="EMBL" id="JADJMS010000031">
    <property type="protein sequence ID" value="MBK7416061.1"/>
    <property type="molecule type" value="Genomic_DNA"/>
</dbReference>
<dbReference type="Proteomes" id="UP000739411">
    <property type="component" value="Unassembled WGS sequence"/>
</dbReference>
<comment type="caution">
    <text evidence="2">The sequence shown here is derived from an EMBL/GenBank/DDBJ whole genome shotgun (WGS) entry which is preliminary data.</text>
</comment>
<name>A0A935MZ79_9RHOO</name>
<gene>
    <name evidence="2" type="ORF">IPJ38_14055</name>
</gene>
<reference evidence="2 3" key="1">
    <citation type="submission" date="2020-10" db="EMBL/GenBank/DDBJ databases">
        <title>Connecting structure to function with the recovery of over 1000 high-quality activated sludge metagenome-assembled genomes encoding full-length rRNA genes using long-read sequencing.</title>
        <authorList>
            <person name="Singleton C.M."/>
            <person name="Petriglieri F."/>
            <person name="Kristensen J.M."/>
            <person name="Kirkegaard R.H."/>
            <person name="Michaelsen T.Y."/>
            <person name="Andersen M.H."/>
            <person name="Karst S.M."/>
            <person name="Dueholm M.S."/>
            <person name="Nielsen P.H."/>
            <person name="Albertsen M."/>
        </authorList>
    </citation>
    <scope>NUCLEOTIDE SEQUENCE [LARGE SCALE GENOMIC DNA]</scope>
    <source>
        <strain evidence="2">EsbW_18-Q3-R4-48_BATAC.463</strain>
    </source>
</reference>
<feature type="compositionally biased region" description="Polar residues" evidence="1">
    <location>
        <begin position="38"/>
        <end position="52"/>
    </location>
</feature>
<protein>
    <submittedName>
        <fullName evidence="2">Uncharacterized protein</fullName>
    </submittedName>
</protein>
<organism evidence="2 3">
    <name type="scientific">Candidatus Dechloromonas phosphorivorans</name>
    <dbReference type="NCBI Taxonomy" id="2899244"/>
    <lineage>
        <taxon>Bacteria</taxon>
        <taxon>Pseudomonadati</taxon>
        <taxon>Pseudomonadota</taxon>
        <taxon>Betaproteobacteria</taxon>
        <taxon>Rhodocyclales</taxon>
        <taxon>Azonexaceae</taxon>
        <taxon>Dechloromonas</taxon>
    </lineage>
</organism>
<proteinExistence type="predicted"/>
<accession>A0A935MZ79</accession>
<dbReference type="AlphaFoldDB" id="A0A935MZ79"/>
<feature type="region of interest" description="Disordered" evidence="1">
    <location>
        <begin position="1"/>
        <end position="54"/>
    </location>
</feature>
<evidence type="ECO:0000313" key="3">
    <source>
        <dbReference type="Proteomes" id="UP000739411"/>
    </source>
</evidence>
<evidence type="ECO:0000256" key="1">
    <source>
        <dbReference type="SAM" id="MobiDB-lite"/>
    </source>
</evidence>